<comment type="caution">
    <text evidence="10">The sequence shown here is derived from an EMBL/GenBank/DDBJ whole genome shotgun (WGS) entry which is preliminary data.</text>
</comment>
<keyword evidence="2" id="KW-1003">Cell membrane</keyword>
<feature type="compositionally biased region" description="Basic and acidic residues" evidence="7">
    <location>
        <begin position="223"/>
        <end position="237"/>
    </location>
</feature>
<evidence type="ECO:0000313" key="11">
    <source>
        <dbReference type="Proteomes" id="UP000886881"/>
    </source>
</evidence>
<comment type="subcellular location">
    <subcellularLocation>
        <location evidence="1">Cell membrane</location>
        <topology evidence="1">Multi-pass membrane protein</topology>
    </subcellularLocation>
    <subcellularLocation>
        <location evidence="6">Membrane</location>
        <topology evidence="6">Multi-pass membrane protein</topology>
    </subcellularLocation>
</comment>
<feature type="domain" description="MotA/TolQ/ExbB proton channel" evidence="9">
    <location>
        <begin position="109"/>
        <end position="169"/>
    </location>
</feature>
<evidence type="ECO:0000256" key="6">
    <source>
        <dbReference type="RuleBase" id="RU004057"/>
    </source>
</evidence>
<accession>A0A9D1GM84</accession>
<keyword evidence="3 8" id="KW-0812">Transmembrane</keyword>
<proteinExistence type="inferred from homology"/>
<protein>
    <submittedName>
        <fullName evidence="10">MotA/TolQ/ExbB proton channel family protein</fullName>
    </submittedName>
</protein>
<reference evidence="10" key="1">
    <citation type="submission" date="2020-10" db="EMBL/GenBank/DDBJ databases">
        <authorList>
            <person name="Gilroy R."/>
        </authorList>
    </citation>
    <scope>NUCLEOTIDE SEQUENCE</scope>
    <source>
        <strain evidence="10">ChiHecec2B26-709</strain>
    </source>
</reference>
<keyword evidence="4 8" id="KW-1133">Transmembrane helix</keyword>
<evidence type="ECO:0000256" key="5">
    <source>
        <dbReference type="ARBA" id="ARBA00023136"/>
    </source>
</evidence>
<dbReference type="PANTHER" id="PTHR30625:SF3">
    <property type="entry name" value="TOL-PAL SYSTEM PROTEIN TOLQ"/>
    <property type="match status" value="1"/>
</dbReference>
<evidence type="ECO:0000256" key="7">
    <source>
        <dbReference type="SAM" id="MobiDB-lite"/>
    </source>
</evidence>
<evidence type="ECO:0000256" key="4">
    <source>
        <dbReference type="ARBA" id="ARBA00022989"/>
    </source>
</evidence>
<dbReference type="Proteomes" id="UP000886881">
    <property type="component" value="Unassembled WGS sequence"/>
</dbReference>
<evidence type="ECO:0000256" key="2">
    <source>
        <dbReference type="ARBA" id="ARBA00022475"/>
    </source>
</evidence>
<organism evidence="10 11">
    <name type="scientific">Candidatus Cryptobacteroides merdipullorum</name>
    <dbReference type="NCBI Taxonomy" id="2840771"/>
    <lineage>
        <taxon>Bacteria</taxon>
        <taxon>Pseudomonadati</taxon>
        <taxon>Bacteroidota</taxon>
        <taxon>Bacteroidia</taxon>
        <taxon>Bacteroidales</taxon>
        <taxon>Candidatus Cryptobacteroides</taxon>
    </lineage>
</organism>
<dbReference type="AlphaFoldDB" id="A0A9D1GM84"/>
<evidence type="ECO:0000256" key="3">
    <source>
        <dbReference type="ARBA" id="ARBA00022692"/>
    </source>
</evidence>
<keyword evidence="5 8" id="KW-0472">Membrane</keyword>
<keyword evidence="6" id="KW-0653">Protein transport</keyword>
<feature type="transmembrane region" description="Helical" evidence="8">
    <location>
        <begin position="20"/>
        <end position="39"/>
    </location>
</feature>
<dbReference type="InterPro" id="IPR050790">
    <property type="entry name" value="ExbB/TolQ_transport"/>
</dbReference>
<reference evidence="10" key="2">
    <citation type="journal article" date="2021" name="PeerJ">
        <title>Extensive microbial diversity within the chicken gut microbiome revealed by metagenomics and culture.</title>
        <authorList>
            <person name="Gilroy R."/>
            <person name="Ravi A."/>
            <person name="Getino M."/>
            <person name="Pursley I."/>
            <person name="Horton D.L."/>
            <person name="Alikhan N.F."/>
            <person name="Baker D."/>
            <person name="Gharbi K."/>
            <person name="Hall N."/>
            <person name="Watson M."/>
            <person name="Adriaenssens E.M."/>
            <person name="Foster-Nyarko E."/>
            <person name="Jarju S."/>
            <person name="Secka A."/>
            <person name="Antonio M."/>
            <person name="Oren A."/>
            <person name="Chaudhuri R.R."/>
            <person name="La Ragione R."/>
            <person name="Hildebrand F."/>
            <person name="Pallen M.J."/>
        </authorList>
    </citation>
    <scope>NUCLEOTIDE SEQUENCE</scope>
    <source>
        <strain evidence="10">ChiHecec2B26-709</strain>
    </source>
</reference>
<dbReference type="Pfam" id="PF01618">
    <property type="entry name" value="MotA_ExbB"/>
    <property type="match status" value="1"/>
</dbReference>
<keyword evidence="6" id="KW-0813">Transport</keyword>
<gene>
    <name evidence="10" type="ORF">IAC35_00910</name>
</gene>
<sequence>METISNVLFWISNGLLVPDIVLLILLFIKSLLLVGGFFGQYIGIRRTGKLVHDEMEKLEASGVEEFRKKLPQKSGMAVIEYATKIIAAADNRPLKDRLLSEFEIYADKDMAWSRYLAKLGPMLGLMGTLIPMGPALVGLSTGDIGSMAYNMQVAFATTVVGMVSAAIGYFTEQVKQRWYLRDLTSLQYLADILDPVQTAASASETPVPARSRRPSRPAAPLGRSEREMPAKDGGKAE</sequence>
<dbReference type="GO" id="GO:0017038">
    <property type="term" value="P:protein import"/>
    <property type="evidence" value="ECO:0007669"/>
    <property type="project" value="TreeGrafter"/>
</dbReference>
<dbReference type="PANTHER" id="PTHR30625">
    <property type="entry name" value="PROTEIN TOLQ"/>
    <property type="match status" value="1"/>
</dbReference>
<feature type="transmembrane region" description="Helical" evidence="8">
    <location>
        <begin position="115"/>
        <end position="137"/>
    </location>
</feature>
<dbReference type="GO" id="GO:0005886">
    <property type="term" value="C:plasma membrane"/>
    <property type="evidence" value="ECO:0007669"/>
    <property type="project" value="UniProtKB-SubCell"/>
</dbReference>
<evidence type="ECO:0000259" key="9">
    <source>
        <dbReference type="Pfam" id="PF01618"/>
    </source>
</evidence>
<name>A0A9D1GM84_9BACT</name>
<dbReference type="InterPro" id="IPR002898">
    <property type="entry name" value="MotA_ExbB_proton_chnl"/>
</dbReference>
<dbReference type="EMBL" id="DVLC01000019">
    <property type="protein sequence ID" value="HIT46399.1"/>
    <property type="molecule type" value="Genomic_DNA"/>
</dbReference>
<comment type="similarity">
    <text evidence="6">Belongs to the exbB/tolQ family.</text>
</comment>
<evidence type="ECO:0000313" key="10">
    <source>
        <dbReference type="EMBL" id="HIT46399.1"/>
    </source>
</evidence>
<evidence type="ECO:0000256" key="1">
    <source>
        <dbReference type="ARBA" id="ARBA00004651"/>
    </source>
</evidence>
<feature type="region of interest" description="Disordered" evidence="7">
    <location>
        <begin position="200"/>
        <end position="237"/>
    </location>
</feature>
<feature type="transmembrane region" description="Helical" evidence="8">
    <location>
        <begin position="149"/>
        <end position="171"/>
    </location>
</feature>
<evidence type="ECO:0000256" key="8">
    <source>
        <dbReference type="SAM" id="Phobius"/>
    </source>
</evidence>